<organism evidence="3 4">
    <name type="scientific">Paractinoplanes rhizophilus</name>
    <dbReference type="NCBI Taxonomy" id="1416877"/>
    <lineage>
        <taxon>Bacteria</taxon>
        <taxon>Bacillati</taxon>
        <taxon>Actinomycetota</taxon>
        <taxon>Actinomycetes</taxon>
        <taxon>Micromonosporales</taxon>
        <taxon>Micromonosporaceae</taxon>
        <taxon>Paractinoplanes</taxon>
    </lineage>
</organism>
<dbReference type="Proteomes" id="UP001596548">
    <property type="component" value="Unassembled WGS sequence"/>
</dbReference>
<evidence type="ECO:0000256" key="2">
    <source>
        <dbReference type="SAM" id="SignalP"/>
    </source>
</evidence>
<accession>A0ABW2HV50</accession>
<name>A0ABW2HV50_9ACTN</name>
<evidence type="ECO:0000313" key="3">
    <source>
        <dbReference type="EMBL" id="MFC7276696.1"/>
    </source>
</evidence>
<feature type="compositionally biased region" description="Pro residues" evidence="1">
    <location>
        <begin position="26"/>
        <end position="37"/>
    </location>
</feature>
<feature type="chain" id="PRO_5047501423" evidence="2">
    <location>
        <begin position="25"/>
        <end position="206"/>
    </location>
</feature>
<keyword evidence="4" id="KW-1185">Reference proteome</keyword>
<evidence type="ECO:0000313" key="4">
    <source>
        <dbReference type="Proteomes" id="UP001596548"/>
    </source>
</evidence>
<feature type="compositionally biased region" description="Pro residues" evidence="1">
    <location>
        <begin position="45"/>
        <end position="55"/>
    </location>
</feature>
<dbReference type="RefSeq" id="WP_378971335.1">
    <property type="nucleotide sequence ID" value="NZ_JBHTBJ010000016.1"/>
</dbReference>
<gene>
    <name evidence="3" type="ORF">ACFQS1_22120</name>
</gene>
<evidence type="ECO:0000256" key="1">
    <source>
        <dbReference type="SAM" id="MobiDB-lite"/>
    </source>
</evidence>
<feature type="compositionally biased region" description="Low complexity" evidence="1">
    <location>
        <begin position="56"/>
        <end position="68"/>
    </location>
</feature>
<keyword evidence="2" id="KW-0732">Signal</keyword>
<reference evidence="4" key="1">
    <citation type="journal article" date="2019" name="Int. J. Syst. Evol. Microbiol.">
        <title>The Global Catalogue of Microorganisms (GCM) 10K type strain sequencing project: providing services to taxonomists for standard genome sequencing and annotation.</title>
        <authorList>
            <consortium name="The Broad Institute Genomics Platform"/>
            <consortium name="The Broad Institute Genome Sequencing Center for Infectious Disease"/>
            <person name="Wu L."/>
            <person name="Ma J."/>
        </authorList>
    </citation>
    <scope>NUCLEOTIDE SEQUENCE [LARGE SCALE GENOMIC DNA]</scope>
    <source>
        <strain evidence="4">XZYJT-10</strain>
    </source>
</reference>
<dbReference type="EMBL" id="JBHTBJ010000016">
    <property type="protein sequence ID" value="MFC7276696.1"/>
    <property type="molecule type" value="Genomic_DNA"/>
</dbReference>
<comment type="caution">
    <text evidence="3">The sequence shown here is derived from an EMBL/GenBank/DDBJ whole genome shotgun (WGS) entry which is preliminary data.</text>
</comment>
<proteinExistence type="predicted"/>
<dbReference type="PROSITE" id="PS51257">
    <property type="entry name" value="PROKAR_LIPOPROTEIN"/>
    <property type="match status" value="1"/>
</dbReference>
<sequence>MFPRTRLIPLGVLVGALTLLSACGTPPQPPLKSPPLASPSAAPLSLPPSALPGLPPATTGPTPATTPTLGAYPTYPAYTYPTYTYPGYTYPPYTPPATTASPSPTPSHAARCTGSPTGAQILAMIKDMNGIPKVKLQVDSGPYCSGEWSFTMVKVAGSNDDQLEPLAVVATGKDTTLTPVAVGSYVCTNRVLTTAPPGIRVLACGS</sequence>
<feature type="signal peptide" evidence="2">
    <location>
        <begin position="1"/>
        <end position="24"/>
    </location>
</feature>
<protein>
    <submittedName>
        <fullName evidence="3">Uncharacterized protein</fullName>
    </submittedName>
</protein>
<feature type="region of interest" description="Disordered" evidence="1">
    <location>
        <begin position="26"/>
        <end position="68"/>
    </location>
</feature>